<dbReference type="NCBIfam" id="TIGR02595">
    <property type="entry name" value="PEP_CTERM"/>
    <property type="match status" value="1"/>
</dbReference>
<dbReference type="InterPro" id="IPR013424">
    <property type="entry name" value="Ice-binding_C"/>
</dbReference>
<dbReference type="AlphaFoldDB" id="A0A6C2UA41"/>
<keyword evidence="2" id="KW-1185">Reference proteome</keyword>
<reference evidence="1 2" key="1">
    <citation type="submission" date="2019-04" db="EMBL/GenBank/DDBJ databases">
        <authorList>
            <person name="Van Vliet M D."/>
        </authorList>
    </citation>
    <scope>NUCLEOTIDE SEQUENCE [LARGE SCALE GENOMIC DNA]</scope>
    <source>
        <strain evidence="1 2">F1</strain>
    </source>
</reference>
<evidence type="ECO:0008006" key="3">
    <source>
        <dbReference type="Google" id="ProtNLM"/>
    </source>
</evidence>
<gene>
    <name evidence="1" type="ORF">PDESU_04837</name>
</gene>
<organism evidence="1 2">
    <name type="scientific">Pontiella desulfatans</name>
    <dbReference type="NCBI Taxonomy" id="2750659"/>
    <lineage>
        <taxon>Bacteria</taxon>
        <taxon>Pseudomonadati</taxon>
        <taxon>Kiritimatiellota</taxon>
        <taxon>Kiritimatiellia</taxon>
        <taxon>Kiritimatiellales</taxon>
        <taxon>Pontiellaceae</taxon>
        <taxon>Pontiella</taxon>
    </lineage>
</organism>
<dbReference type="Proteomes" id="UP000366872">
    <property type="component" value="Unassembled WGS sequence"/>
</dbReference>
<evidence type="ECO:0000313" key="2">
    <source>
        <dbReference type="Proteomes" id="UP000366872"/>
    </source>
</evidence>
<sequence length="251" mass="26413">MRYKEMMKYMIVIGCVAVGSAQASIYFGEYHGTTTDPGTAAFTQLGNATSGDTILGYDIMADVGNNPQYGIFTGNTPTGNTRLFRLKADLRGGQNEMIPQAGTALVPTTGGIWNADLWSNVQSGNQAYARFSAENWPDDANTSDLGTPQNGFSEGLNWALFGATDGSGIGSAVDSVGAGVYAVCIVWNDLDSDGNIDTGDNLYLRYILGADSFSEIDTTAELNAAIPEPGTLGLVIAAGSGLVAIRRLFMM</sequence>
<proteinExistence type="predicted"/>
<dbReference type="EMBL" id="CAAHFG010000003">
    <property type="protein sequence ID" value="VGO16246.1"/>
    <property type="molecule type" value="Genomic_DNA"/>
</dbReference>
<dbReference type="RefSeq" id="WP_136081779.1">
    <property type="nucleotide sequence ID" value="NZ_CAAHFG010000003.1"/>
</dbReference>
<name>A0A6C2UA41_PONDE</name>
<evidence type="ECO:0000313" key="1">
    <source>
        <dbReference type="EMBL" id="VGO16246.1"/>
    </source>
</evidence>
<protein>
    <recommendedName>
        <fullName evidence="3">PEP-CTERM protein-sorting domain-containing protein</fullName>
    </recommendedName>
</protein>
<accession>A0A6C2UA41</accession>